<dbReference type="Proteomes" id="UP000053342">
    <property type="component" value="Unassembled WGS sequence"/>
</dbReference>
<reference evidence="1 2" key="1">
    <citation type="submission" date="2015-01" db="EMBL/GenBank/DDBJ databases">
        <title>The Genome Sequence of Exophiala oligosperma CBS72588.</title>
        <authorList>
            <consortium name="The Broad Institute Genomics Platform"/>
            <person name="Cuomo C."/>
            <person name="de Hoog S."/>
            <person name="Gorbushina A."/>
            <person name="Stielow B."/>
            <person name="Teixiera M."/>
            <person name="Abouelleil A."/>
            <person name="Chapman S.B."/>
            <person name="Priest M."/>
            <person name="Young S.K."/>
            <person name="Wortman J."/>
            <person name="Nusbaum C."/>
            <person name="Birren B."/>
        </authorList>
    </citation>
    <scope>NUCLEOTIDE SEQUENCE [LARGE SCALE GENOMIC DNA]</scope>
    <source>
        <strain evidence="1 2">CBS 72588</strain>
    </source>
</reference>
<dbReference type="GeneID" id="27355694"/>
<evidence type="ECO:0000313" key="1">
    <source>
        <dbReference type="EMBL" id="KIW45218.1"/>
    </source>
</evidence>
<dbReference type="RefSeq" id="XP_016265434.1">
    <property type="nucleotide sequence ID" value="XM_016404429.1"/>
</dbReference>
<dbReference type="EMBL" id="KN847334">
    <property type="protein sequence ID" value="KIW45218.1"/>
    <property type="molecule type" value="Genomic_DNA"/>
</dbReference>
<dbReference type="AlphaFoldDB" id="A0A0D2DQQ0"/>
<gene>
    <name evidence="1" type="ORF">PV06_03620</name>
</gene>
<proteinExistence type="predicted"/>
<name>A0A0D2DQQ0_9EURO</name>
<dbReference type="HOGENOM" id="CLU_2320392_0_0_1"/>
<evidence type="ECO:0000313" key="2">
    <source>
        <dbReference type="Proteomes" id="UP000053342"/>
    </source>
</evidence>
<keyword evidence="2" id="KW-1185">Reference proteome</keyword>
<protein>
    <submittedName>
        <fullName evidence="1">Uncharacterized protein</fullName>
    </submittedName>
</protein>
<sequence>MRPDNQVLLSPHIEGSEHRIKPRDGQDAFLIDLFRYGNFTLWSSRHCDESTYGSGHEVGRIEIEAQAADIFVILTGLAHKIYYARPSQIFALLTLNDAH</sequence>
<organism evidence="1 2">
    <name type="scientific">Exophiala oligosperma</name>
    <dbReference type="NCBI Taxonomy" id="215243"/>
    <lineage>
        <taxon>Eukaryota</taxon>
        <taxon>Fungi</taxon>
        <taxon>Dikarya</taxon>
        <taxon>Ascomycota</taxon>
        <taxon>Pezizomycotina</taxon>
        <taxon>Eurotiomycetes</taxon>
        <taxon>Chaetothyriomycetidae</taxon>
        <taxon>Chaetothyriales</taxon>
        <taxon>Herpotrichiellaceae</taxon>
        <taxon>Exophiala</taxon>
    </lineage>
</organism>
<accession>A0A0D2DQQ0</accession>
<dbReference type="VEuPathDB" id="FungiDB:PV06_03620"/>